<evidence type="ECO:0000313" key="3">
    <source>
        <dbReference type="EMBL" id="TDQ05140.1"/>
    </source>
</evidence>
<dbReference type="OrthoDB" id="9766847at2"/>
<dbReference type="Proteomes" id="UP000295444">
    <property type="component" value="Unassembled WGS sequence"/>
</dbReference>
<evidence type="ECO:0000259" key="2">
    <source>
        <dbReference type="Pfam" id="PF21922"/>
    </source>
</evidence>
<keyword evidence="3" id="KW-0808">Transferase</keyword>
<accession>A0A4R6SNI6</accession>
<dbReference type="PANTHER" id="PTHR30627:SF24">
    <property type="entry name" value="PENICILLIN-BINDING PROTEIN 4B"/>
    <property type="match status" value="1"/>
</dbReference>
<dbReference type="Gene3D" id="3.40.710.10">
    <property type="entry name" value="DD-peptidase/beta-lactamase superfamily"/>
    <property type="match status" value="1"/>
</dbReference>
<protein>
    <submittedName>
        <fullName evidence="3">Peptidoglycan glycosyltransferase</fullName>
    </submittedName>
</protein>
<dbReference type="Pfam" id="PF00905">
    <property type="entry name" value="Transpeptidase"/>
    <property type="match status" value="1"/>
</dbReference>
<dbReference type="InterPro" id="IPR054120">
    <property type="entry name" value="PBPA_dimer"/>
</dbReference>
<gene>
    <name evidence="3" type="ORF">EV186_1011106</name>
</gene>
<dbReference type="InterPro" id="IPR001460">
    <property type="entry name" value="PCN-bd_Tpept"/>
</dbReference>
<dbReference type="Pfam" id="PF21922">
    <property type="entry name" value="PBP_dimer_2"/>
    <property type="match status" value="1"/>
</dbReference>
<dbReference type="EMBL" id="SNXZ01000001">
    <property type="protein sequence ID" value="TDQ05140.1"/>
    <property type="molecule type" value="Genomic_DNA"/>
</dbReference>
<dbReference type="SUPFAM" id="SSF56519">
    <property type="entry name" value="Penicillin binding protein dimerisation domain"/>
    <property type="match status" value="1"/>
</dbReference>
<dbReference type="GO" id="GO:0016740">
    <property type="term" value="F:transferase activity"/>
    <property type="evidence" value="ECO:0007669"/>
    <property type="project" value="UniProtKB-KW"/>
</dbReference>
<dbReference type="SUPFAM" id="SSF56601">
    <property type="entry name" value="beta-lactamase/transpeptidase-like"/>
    <property type="match status" value="1"/>
</dbReference>
<dbReference type="InterPro" id="IPR012338">
    <property type="entry name" value="Beta-lactam/transpept-like"/>
</dbReference>
<dbReference type="Gene3D" id="3.90.1310.10">
    <property type="entry name" value="Penicillin-binding protein 2a (Domain 2)"/>
    <property type="match status" value="1"/>
</dbReference>
<dbReference type="InterPro" id="IPR036138">
    <property type="entry name" value="PBP_dimer_sf"/>
</dbReference>
<dbReference type="GO" id="GO:0008658">
    <property type="term" value="F:penicillin binding"/>
    <property type="evidence" value="ECO:0007669"/>
    <property type="project" value="InterPro"/>
</dbReference>
<name>A0A4R6SNI6_LABRH</name>
<comment type="caution">
    <text evidence="3">The sequence shown here is derived from an EMBL/GenBank/DDBJ whole genome shotgun (WGS) entry which is preliminary data.</text>
</comment>
<feature type="domain" description="Penicillin-binding protein transpeptidase" evidence="1">
    <location>
        <begin position="159"/>
        <end position="499"/>
    </location>
</feature>
<dbReference type="GO" id="GO:0071555">
    <property type="term" value="P:cell wall organization"/>
    <property type="evidence" value="ECO:0007669"/>
    <property type="project" value="TreeGrafter"/>
</dbReference>
<evidence type="ECO:0000259" key="1">
    <source>
        <dbReference type="Pfam" id="PF00905"/>
    </source>
</evidence>
<dbReference type="GO" id="GO:0071972">
    <property type="term" value="F:peptidoglycan L,D-transpeptidase activity"/>
    <property type="evidence" value="ECO:0007669"/>
    <property type="project" value="TreeGrafter"/>
</dbReference>
<reference evidence="3 4" key="1">
    <citation type="submission" date="2019-03" db="EMBL/GenBank/DDBJ databases">
        <title>Genomic Encyclopedia of Type Strains, Phase IV (KMG-IV): sequencing the most valuable type-strain genomes for metagenomic binning, comparative biology and taxonomic classification.</title>
        <authorList>
            <person name="Goeker M."/>
        </authorList>
    </citation>
    <scope>NUCLEOTIDE SEQUENCE [LARGE SCALE GENOMIC DNA]</scope>
    <source>
        <strain evidence="3 4">DSM 45361</strain>
    </source>
</reference>
<keyword evidence="4" id="KW-1185">Reference proteome</keyword>
<organism evidence="3 4">
    <name type="scientific">Labedaea rhizosphaerae</name>
    <dbReference type="NCBI Taxonomy" id="598644"/>
    <lineage>
        <taxon>Bacteria</taxon>
        <taxon>Bacillati</taxon>
        <taxon>Actinomycetota</taxon>
        <taxon>Actinomycetes</taxon>
        <taxon>Pseudonocardiales</taxon>
        <taxon>Pseudonocardiaceae</taxon>
        <taxon>Labedaea</taxon>
    </lineage>
</organism>
<sequence>MNTPLRKVGLAMLVMVLLLLANTTYLEVFKADEYRADPRNQRVLLEEYARQRGQIVSQENGQVLASVKSTNDRLKYQRVYANGPLYAPVTGFYSVIYGSKGIERADDEILNGSDDRLFVRRLSDLITGRDPRGGNVVVTINPKVQQTAYKALTDRGYRGAVVALNPKTGEILGMVTTPSYDPNTLASHTRDDQVKAWTKYTKDPANPMLDRAIQGVYAPGSTFKLVIASAALEDGRDKNTQLMAANGVDVISGQPCDPSDGSTRCLSNYGGSHCGSGQTASMETAIELSCNTAFADLSHQLGEDKVRDMASKYGIGDQDLEIPMPVETSCIGPRNDGQCMDVVDAPALYQTGIGQRDVGLTPLQNAMIAATIANGGDRMRPQLVEKILAADLTTISDFEPENLGQVISQGNAGQLRDMMLKSEQHSCANGCYGDNKVAIASKTGTAEKGVDPKKTPPFAWYVGFAPADNPQVAVAVVVESREVTATGGKVSGDIGRMTMYAALGGS</sequence>
<dbReference type="AlphaFoldDB" id="A0A4R6SNI6"/>
<dbReference type="GO" id="GO:0005886">
    <property type="term" value="C:plasma membrane"/>
    <property type="evidence" value="ECO:0007669"/>
    <property type="project" value="TreeGrafter"/>
</dbReference>
<dbReference type="PANTHER" id="PTHR30627">
    <property type="entry name" value="PEPTIDOGLYCAN D,D-TRANSPEPTIDASE"/>
    <property type="match status" value="1"/>
</dbReference>
<evidence type="ECO:0000313" key="4">
    <source>
        <dbReference type="Proteomes" id="UP000295444"/>
    </source>
</evidence>
<proteinExistence type="predicted"/>
<dbReference type="RefSeq" id="WP_133847944.1">
    <property type="nucleotide sequence ID" value="NZ_SNXZ01000001.1"/>
</dbReference>
<feature type="domain" description="Penicillin binding protein A dimerisation" evidence="2">
    <location>
        <begin position="52"/>
        <end position="136"/>
    </location>
</feature>
<dbReference type="InterPro" id="IPR050515">
    <property type="entry name" value="Beta-lactam/transpept"/>
</dbReference>